<dbReference type="AlphaFoldDB" id="T1JE60"/>
<dbReference type="EnsemblMetazoa" id="SMAR012098-RA">
    <property type="protein sequence ID" value="SMAR012098-PA"/>
    <property type="gene ID" value="SMAR012098"/>
</dbReference>
<dbReference type="OMA" id="RVCIHFI"/>
<dbReference type="Proteomes" id="UP000014500">
    <property type="component" value="Unassembled WGS sequence"/>
</dbReference>
<keyword evidence="2" id="KW-1185">Reference proteome</keyword>
<dbReference type="SUPFAM" id="SSF48371">
    <property type="entry name" value="ARM repeat"/>
    <property type="match status" value="1"/>
</dbReference>
<dbReference type="PhylomeDB" id="T1JE60"/>
<dbReference type="InterPro" id="IPR052133">
    <property type="entry name" value="Immune_Signaling-Apoptosis_Reg"/>
</dbReference>
<sequence>MHLIFGSYHSDHPQSLIISDNNHQTCIACLVDLCADNSQPNVKKHYFMNNLLEIFKSNRQNIISILQTSPYDTTQIITVFLNIINHEDIHLSNLSSEGINVILSNVKHPDLVELVLNTICGRMSANYHFQHYLPILNLAASLLNKFPVLVPDFVAKCENTFGDVLSALSYPSEDVKMGVLCFFDAVCKKNLDLLRVDVKLLLVSGVVKILKEELNESLLCNAMVLIQILIKEEAQLTELFQINYEGTTFPLLMKKMLLCQHTQLQIDCCQTLFLAMSHQTFDTRKADLVMQCDIPEILFEILATQNVNLIELIFNCIRKFCNHKNFFINCHVIFGIDPIFRCVEQLFACNSIVLLPLGLTREHLHLPIPFIDIQNIIEDLSKNVSDLFISSEILKRKLNKGCITEIELPEQLLIAKLSAINSAISLLQDCISDPSCFEASFKPPQEIFANNSEKHENSCLVTEFIATILEITYKLYIPVLYEYSGVLKSLQSYIVFLECLIKLEELSPKQMQEYFISLCKKDFLQWLWDLKRYQWIGNRNEDICELKKYCDHLLKIILTNLTYNFDGTEGVVPLFDLSRLNGNLNDCTTNLLNFHNSLWAIDNQLTVVHSTILAILYFNKLHSQCDVIKPINLLEILSNFIQNCPNLELIPHFTHKHLLLLFAISCEESNTDDIQKTGFIKPAINILSQLLQSYHLPLNLLYTHHESLIKWIFTEPQMANILGAPLLSQWMKRVENTEQYELSTLRTLLLCQNDFAVSVFLDLLISSNFSMPIWCMLGDLISNMDADSRCKSRLAVIKKFCGICGEVNGRKMNETTENVLAVILKILTHMHASDIELSDMKISKNVCTILPEISSCELISTSYLYLNNMLSIFCENGDNKVLTMILSQPKLMNHLNQICFCKSEHPIQPVALNLLADLIRHQFNFKTQVNSTFKLEFKQLQKMLTTAHNQLLQSTLAFIHSLLETSFKSPILNVESILDDHDKNFNCLRLLYIYLQNIAMKVDGVKKDTVLRCIIDLLTFVQHYNADLGTHFICQSWIGVLFEAHLRCFMGTQNDELKRLLYLFLEFPVVNKSVLAFVFKLLHQLTNSSSFEKDSVLELFEKLSRSSYYVNVKPKIEEYIRSIAVEE</sequence>
<evidence type="ECO:0000313" key="2">
    <source>
        <dbReference type="Proteomes" id="UP000014500"/>
    </source>
</evidence>
<dbReference type="EMBL" id="JH432116">
    <property type="status" value="NOT_ANNOTATED_CDS"/>
    <property type="molecule type" value="Genomic_DNA"/>
</dbReference>
<dbReference type="HOGENOM" id="CLU_006759_0_0_1"/>
<reference evidence="1" key="2">
    <citation type="submission" date="2015-02" db="UniProtKB">
        <authorList>
            <consortium name="EnsemblMetazoa"/>
        </authorList>
    </citation>
    <scope>IDENTIFICATION</scope>
</reference>
<protein>
    <submittedName>
        <fullName evidence="1">Uncharacterized protein</fullName>
    </submittedName>
</protein>
<proteinExistence type="predicted"/>
<dbReference type="GO" id="GO:0007127">
    <property type="term" value="P:meiosis I"/>
    <property type="evidence" value="ECO:0007669"/>
    <property type="project" value="TreeGrafter"/>
</dbReference>
<dbReference type="PANTHER" id="PTHR12044">
    <property type="entry name" value="BCL2 INTERACTING MEDIATOR OF CELL DEATH"/>
    <property type="match status" value="1"/>
</dbReference>
<dbReference type="PANTHER" id="PTHR12044:SF14">
    <property type="entry name" value="MEIOTIC DOUBLE-STRANDED BREAK FORMATION PROTEIN 1"/>
    <property type="match status" value="1"/>
</dbReference>
<reference evidence="2" key="1">
    <citation type="submission" date="2011-05" db="EMBL/GenBank/DDBJ databases">
        <authorList>
            <person name="Richards S.R."/>
            <person name="Qu J."/>
            <person name="Jiang H."/>
            <person name="Jhangiani S.N."/>
            <person name="Agravi P."/>
            <person name="Goodspeed R."/>
            <person name="Gross S."/>
            <person name="Mandapat C."/>
            <person name="Jackson L."/>
            <person name="Mathew T."/>
            <person name="Pu L."/>
            <person name="Thornton R."/>
            <person name="Saada N."/>
            <person name="Wilczek-Boney K.B."/>
            <person name="Lee S."/>
            <person name="Kovar C."/>
            <person name="Wu Y."/>
            <person name="Scherer S.E."/>
            <person name="Worley K.C."/>
            <person name="Muzny D.M."/>
            <person name="Gibbs R."/>
        </authorList>
    </citation>
    <scope>NUCLEOTIDE SEQUENCE</scope>
    <source>
        <strain evidence="2">Brora</strain>
    </source>
</reference>
<organism evidence="1 2">
    <name type="scientific">Strigamia maritima</name>
    <name type="common">European centipede</name>
    <name type="synonym">Geophilus maritimus</name>
    <dbReference type="NCBI Taxonomy" id="126957"/>
    <lineage>
        <taxon>Eukaryota</taxon>
        <taxon>Metazoa</taxon>
        <taxon>Ecdysozoa</taxon>
        <taxon>Arthropoda</taxon>
        <taxon>Myriapoda</taxon>
        <taxon>Chilopoda</taxon>
        <taxon>Pleurostigmophora</taxon>
        <taxon>Geophilomorpha</taxon>
        <taxon>Linotaeniidae</taxon>
        <taxon>Strigamia</taxon>
    </lineage>
</organism>
<name>T1JE60_STRMM</name>
<dbReference type="STRING" id="126957.T1JE60"/>
<accession>T1JE60</accession>
<dbReference type="InterPro" id="IPR016024">
    <property type="entry name" value="ARM-type_fold"/>
</dbReference>
<evidence type="ECO:0000313" key="1">
    <source>
        <dbReference type="EnsemblMetazoa" id="SMAR012098-PA"/>
    </source>
</evidence>
<dbReference type="eggNOG" id="ENOG502QV5Z">
    <property type="taxonomic scope" value="Eukaryota"/>
</dbReference>